<organism evidence="1 2">
    <name type="scientific">Cryptococcus depauperatus CBS 7841</name>
    <dbReference type="NCBI Taxonomy" id="1295531"/>
    <lineage>
        <taxon>Eukaryota</taxon>
        <taxon>Fungi</taxon>
        <taxon>Dikarya</taxon>
        <taxon>Basidiomycota</taxon>
        <taxon>Agaricomycotina</taxon>
        <taxon>Tremellomycetes</taxon>
        <taxon>Tremellales</taxon>
        <taxon>Cryptococcaceae</taxon>
        <taxon>Cryptococcus</taxon>
    </lineage>
</organism>
<sequence length="354" mass="40068">MSVATQITSSNLLGSSLHQALDQLAAAAAQPDYNIHQNRDRFQERALRDVTTASNDSAMAFDPNNPVLVREEMNAQKDYFRRLKFAYLEQDAKRHFLASITGEEPQRVEPGENEERERINAEKKAVLKTAKHDIEEMRSTTIHLAGKNTEMYTKMTSQLSEAQALQKQIRDMELELARIKATYPPDNRMTANQANEILDAQIDEIQRLTDEREVTQAEADRTREDVARVAQEVQRLSRDREREEARAREVREGREAGDTRVDDACRWLTSSISFYRSLLGIRSVKAVSNEELHLEYDVSNGSVVLVITFDALTKRFSSASLRGSDLDITEAVGVAEGSNDIPGLIADVLMRLRE</sequence>
<dbReference type="Pfam" id="PF20882">
    <property type="entry name" value="Sos7"/>
    <property type="match status" value="1"/>
</dbReference>
<dbReference type="InterPro" id="IPR037475">
    <property type="entry name" value="Sos7"/>
</dbReference>
<dbReference type="OrthoDB" id="18959at2759"/>
<dbReference type="GO" id="GO:0034501">
    <property type="term" value="P:protein localization to kinetochore"/>
    <property type="evidence" value="ECO:0007669"/>
    <property type="project" value="InterPro"/>
</dbReference>
<gene>
    <name evidence="1" type="ORF">L203_100428</name>
</gene>
<dbReference type="VEuPathDB" id="FungiDB:L203_05697"/>
<dbReference type="InterPro" id="IPR048781">
    <property type="entry name" value="Sos7_CC"/>
</dbReference>
<dbReference type="AlphaFoldDB" id="A0A1E3I060"/>
<dbReference type="Proteomes" id="UP000094043">
    <property type="component" value="Chromosome 1"/>
</dbReference>
<name>A0A1E3I060_9TREE</name>
<reference evidence="1" key="3">
    <citation type="submission" date="2024-01" db="EMBL/GenBank/DDBJ databases">
        <authorList>
            <person name="Coelho M.A."/>
            <person name="David-Palma M."/>
            <person name="Shea T."/>
            <person name="Sun S."/>
            <person name="Cuomo C.A."/>
            <person name="Heitman J."/>
        </authorList>
    </citation>
    <scope>NUCLEOTIDE SEQUENCE</scope>
    <source>
        <strain evidence="1">CBS 7841</strain>
    </source>
</reference>
<dbReference type="GO" id="GO:0000776">
    <property type="term" value="C:kinetochore"/>
    <property type="evidence" value="ECO:0007669"/>
    <property type="project" value="InterPro"/>
</dbReference>
<accession>A0A1E3I060</accession>
<dbReference type="EMBL" id="CP143784">
    <property type="protein sequence ID" value="WVN85283.1"/>
    <property type="molecule type" value="Genomic_DNA"/>
</dbReference>
<keyword evidence="2" id="KW-1185">Reference proteome</keyword>
<proteinExistence type="predicted"/>
<dbReference type="GeneID" id="91084644"/>
<evidence type="ECO:0000313" key="2">
    <source>
        <dbReference type="Proteomes" id="UP000094043"/>
    </source>
</evidence>
<evidence type="ECO:0000313" key="1">
    <source>
        <dbReference type="EMBL" id="WVN85283.1"/>
    </source>
</evidence>
<dbReference type="GO" id="GO:0051315">
    <property type="term" value="P:attachment of mitotic spindle microtubules to kinetochore"/>
    <property type="evidence" value="ECO:0007669"/>
    <property type="project" value="TreeGrafter"/>
</dbReference>
<dbReference type="KEGG" id="cdep:91084644"/>
<dbReference type="PANTHER" id="PTHR37329:SF1">
    <property type="entry name" value="KINETOCHORE PROTEIN SOS7"/>
    <property type="match status" value="1"/>
</dbReference>
<reference evidence="1" key="1">
    <citation type="submission" date="2016-06" db="EMBL/GenBank/DDBJ databases">
        <authorList>
            <person name="Cuomo C."/>
            <person name="Litvintseva A."/>
            <person name="Heitman J."/>
            <person name="Chen Y."/>
            <person name="Sun S."/>
            <person name="Springer D."/>
            <person name="Dromer F."/>
            <person name="Young S."/>
            <person name="Zeng Q."/>
            <person name="Chapman S."/>
            <person name="Gujja S."/>
            <person name="Saif S."/>
            <person name="Birren B."/>
        </authorList>
    </citation>
    <scope>NUCLEOTIDE SEQUENCE</scope>
    <source>
        <strain evidence="1">CBS 7841</strain>
    </source>
</reference>
<protein>
    <submittedName>
        <fullName evidence="1">Uncharacterized protein</fullName>
    </submittedName>
</protein>
<reference evidence="1" key="2">
    <citation type="journal article" date="2022" name="Elife">
        <title>Obligate sexual reproduction of a homothallic fungus closely related to the Cryptococcus pathogenic species complex.</title>
        <authorList>
            <person name="Passer A.R."/>
            <person name="Clancey S.A."/>
            <person name="Shea T."/>
            <person name="David-Palma M."/>
            <person name="Averette A.F."/>
            <person name="Boekhout T."/>
            <person name="Porcel B.M."/>
            <person name="Nowrousian M."/>
            <person name="Cuomo C.A."/>
            <person name="Sun S."/>
            <person name="Heitman J."/>
            <person name="Coelho M.A."/>
        </authorList>
    </citation>
    <scope>NUCLEOTIDE SEQUENCE</scope>
    <source>
        <strain evidence="1">CBS 7841</strain>
    </source>
</reference>
<dbReference type="RefSeq" id="XP_066065984.1">
    <property type="nucleotide sequence ID" value="XM_066209887.1"/>
</dbReference>
<dbReference type="PANTHER" id="PTHR37329">
    <property type="entry name" value="KINETOCHORE PROTEIN SOS7"/>
    <property type="match status" value="1"/>
</dbReference>